<proteinExistence type="predicted"/>
<gene>
    <name evidence="2" type="ORF">SAMN05443545_11033</name>
</gene>
<sequence length="95" mass="11233">MWVPKSKQWTPLMEVSLRVMPNTNKRANCIWWRVCLRRQLSRNRFQRLKWLFFTPYRVVMLVAGVVTGTALERQWDTVIESVGRSIRPDGRASAV</sequence>
<keyword evidence="1" id="KW-0472">Membrane</keyword>
<feature type="transmembrane region" description="Helical" evidence="1">
    <location>
        <begin position="50"/>
        <end position="71"/>
    </location>
</feature>
<protein>
    <submittedName>
        <fullName evidence="2">Uncharacterized protein</fullName>
    </submittedName>
</protein>
<name>A0A1H3GR81_9GAMM</name>
<dbReference type="AlphaFoldDB" id="A0A1H3GR81"/>
<organism evidence="2 3">
    <name type="scientific">Aidingimonas halophila</name>
    <dbReference type="NCBI Taxonomy" id="574349"/>
    <lineage>
        <taxon>Bacteria</taxon>
        <taxon>Pseudomonadati</taxon>
        <taxon>Pseudomonadota</taxon>
        <taxon>Gammaproteobacteria</taxon>
        <taxon>Oceanospirillales</taxon>
        <taxon>Halomonadaceae</taxon>
        <taxon>Aidingimonas</taxon>
    </lineage>
</organism>
<dbReference type="EMBL" id="FNNI01000010">
    <property type="protein sequence ID" value="SDY05836.1"/>
    <property type="molecule type" value="Genomic_DNA"/>
</dbReference>
<keyword evidence="3" id="KW-1185">Reference proteome</keyword>
<keyword evidence="1" id="KW-1133">Transmembrane helix</keyword>
<keyword evidence="1" id="KW-0812">Transmembrane</keyword>
<reference evidence="2 3" key="1">
    <citation type="submission" date="2016-10" db="EMBL/GenBank/DDBJ databases">
        <authorList>
            <person name="de Groot N.N."/>
        </authorList>
    </citation>
    <scope>NUCLEOTIDE SEQUENCE [LARGE SCALE GENOMIC DNA]</scope>
    <source>
        <strain evidence="2 3">DSM 19219</strain>
    </source>
</reference>
<evidence type="ECO:0000313" key="2">
    <source>
        <dbReference type="EMBL" id="SDY05836.1"/>
    </source>
</evidence>
<accession>A0A1H3GR81</accession>
<evidence type="ECO:0000313" key="3">
    <source>
        <dbReference type="Proteomes" id="UP000198500"/>
    </source>
</evidence>
<dbReference type="STRING" id="574349.SAMN05443545_11033"/>
<evidence type="ECO:0000256" key="1">
    <source>
        <dbReference type="SAM" id="Phobius"/>
    </source>
</evidence>
<dbReference type="Proteomes" id="UP000198500">
    <property type="component" value="Unassembled WGS sequence"/>
</dbReference>